<feature type="transmembrane region" description="Helical" evidence="6">
    <location>
        <begin position="112"/>
        <end position="137"/>
    </location>
</feature>
<dbReference type="GO" id="GO:0008250">
    <property type="term" value="C:oligosaccharyltransferase complex"/>
    <property type="evidence" value="ECO:0007669"/>
    <property type="project" value="UniProtKB-UniRule"/>
</dbReference>
<comment type="caution">
    <text evidence="8">The sequence shown here is derived from an EMBL/GenBank/DDBJ whole genome shotgun (WGS) entry which is preliminary data.</text>
</comment>
<dbReference type="Proteomes" id="UP000226431">
    <property type="component" value="Unassembled WGS sequence"/>
</dbReference>
<dbReference type="OrthoDB" id="5371169at2759"/>
<name>A0A2C5YY24_9HYPO</name>
<keyword evidence="4 6" id="KW-1133">Transmembrane helix</keyword>
<sequence>MAEGTHALSPIHRYSHDAATSSELPNANSRRKTNPPQPHSLNKSRGGYQTLDDYSEAWHMDSSLHEVWQAAAGSPFLPVVGKGSQFAVGFVLLLLGLAATGVFALNRSLVNLAVVGVPASLALAFGVVYMFCAVGVYV</sequence>
<evidence type="ECO:0000256" key="6">
    <source>
        <dbReference type="RuleBase" id="RU367008"/>
    </source>
</evidence>
<feature type="compositionally biased region" description="Polar residues" evidence="7">
    <location>
        <begin position="18"/>
        <end position="28"/>
    </location>
</feature>
<evidence type="ECO:0000313" key="8">
    <source>
        <dbReference type="EMBL" id="PHH71811.1"/>
    </source>
</evidence>
<evidence type="ECO:0000256" key="3">
    <source>
        <dbReference type="ARBA" id="ARBA00022692"/>
    </source>
</evidence>
<comment type="subunit">
    <text evidence="6">Component of the oligosaccharyltransferase (OST) complex.</text>
</comment>
<dbReference type="EMBL" id="NJES01000474">
    <property type="protein sequence ID" value="PHH71811.1"/>
    <property type="molecule type" value="Genomic_DNA"/>
</dbReference>
<evidence type="ECO:0000256" key="1">
    <source>
        <dbReference type="ARBA" id="ARBA00004141"/>
    </source>
</evidence>
<evidence type="ECO:0000256" key="2">
    <source>
        <dbReference type="ARBA" id="ARBA00009825"/>
    </source>
</evidence>
<keyword evidence="5 6" id="KW-0472">Membrane</keyword>
<dbReference type="Pfam" id="PF05251">
    <property type="entry name" value="Ost5"/>
    <property type="match status" value="1"/>
</dbReference>
<dbReference type="AlphaFoldDB" id="A0A2C5YY24"/>
<evidence type="ECO:0000256" key="7">
    <source>
        <dbReference type="SAM" id="MobiDB-lite"/>
    </source>
</evidence>
<organism evidence="8 9">
    <name type="scientific">Ophiocordyceps camponoti-rufipedis</name>
    <dbReference type="NCBI Taxonomy" id="2004952"/>
    <lineage>
        <taxon>Eukaryota</taxon>
        <taxon>Fungi</taxon>
        <taxon>Dikarya</taxon>
        <taxon>Ascomycota</taxon>
        <taxon>Pezizomycotina</taxon>
        <taxon>Sordariomycetes</taxon>
        <taxon>Hypocreomycetidae</taxon>
        <taxon>Hypocreales</taxon>
        <taxon>Ophiocordycipitaceae</taxon>
        <taxon>Ophiocordyceps</taxon>
    </lineage>
</organism>
<accession>A0A2C5YY24</accession>
<dbReference type="STRING" id="2004952.A0A2C5YY24"/>
<dbReference type="GO" id="GO:0006487">
    <property type="term" value="P:protein N-linked glycosylation"/>
    <property type="evidence" value="ECO:0007669"/>
    <property type="project" value="UniProtKB-UniRule"/>
</dbReference>
<gene>
    <name evidence="8" type="ORF">CDD80_4979</name>
</gene>
<evidence type="ECO:0000313" key="9">
    <source>
        <dbReference type="Proteomes" id="UP000226431"/>
    </source>
</evidence>
<keyword evidence="9" id="KW-1185">Reference proteome</keyword>
<comment type="similarity">
    <text evidence="2 6">Belongs to the OST5 family.</text>
</comment>
<keyword evidence="3 6" id="KW-0812">Transmembrane</keyword>
<feature type="region of interest" description="Disordered" evidence="7">
    <location>
        <begin position="18"/>
        <end position="48"/>
    </location>
</feature>
<evidence type="ECO:0000256" key="4">
    <source>
        <dbReference type="ARBA" id="ARBA00022989"/>
    </source>
</evidence>
<dbReference type="InterPro" id="IPR007915">
    <property type="entry name" value="TMEM258/Ost5"/>
</dbReference>
<reference evidence="8 9" key="1">
    <citation type="submission" date="2017-06" db="EMBL/GenBank/DDBJ databases">
        <title>Ant-infecting Ophiocordyceps genomes reveal a high diversity of potential behavioral manipulation genes and a possible major role for enterotoxins.</title>
        <authorList>
            <person name="De Bekker C."/>
            <person name="Evans H.C."/>
            <person name="Brachmann A."/>
            <person name="Hughes D.P."/>
        </authorList>
    </citation>
    <scope>NUCLEOTIDE SEQUENCE [LARGE SCALE GENOMIC DNA]</scope>
    <source>
        <strain evidence="8 9">Map16</strain>
    </source>
</reference>
<comment type="subcellular location">
    <subcellularLocation>
        <location evidence="1 6">Membrane</location>
        <topology evidence="1 6">Multi-pass membrane protein</topology>
    </subcellularLocation>
</comment>
<protein>
    <recommendedName>
        <fullName evidence="6">Dolichyl-diphosphooligosaccharide-protein glycosyltransferase subunit OST5</fullName>
    </recommendedName>
</protein>
<proteinExistence type="inferred from homology"/>
<feature type="transmembrane region" description="Helical" evidence="6">
    <location>
        <begin position="86"/>
        <end position="105"/>
    </location>
</feature>
<comment type="function">
    <text evidence="6">Subunit of the oligosaccharyl transferase (OST) complex that catalyzes the initial transfer of a defined glycan (Glc(3)Man(9)GlcNAc(2) in eukaryotes) from the lipid carrier dolichol-pyrophosphate to an asparagine residue within an Asn-X-Ser/Thr consensus motif in nascent polypeptide chains, the first step in protein N-glycosylation. N-glycosylation occurs cotranslationally and the complex associates with the Sec61 complex at the channel-forming translocon complex that mediates protein translocation across the endoplasmic reticulum (ER). All subunits are required for a maximal enzyme activity.</text>
</comment>
<evidence type="ECO:0000256" key="5">
    <source>
        <dbReference type="ARBA" id="ARBA00023136"/>
    </source>
</evidence>